<organism evidence="2 3">
    <name type="scientific">Dentipellis fragilis</name>
    <dbReference type="NCBI Taxonomy" id="205917"/>
    <lineage>
        <taxon>Eukaryota</taxon>
        <taxon>Fungi</taxon>
        <taxon>Dikarya</taxon>
        <taxon>Basidiomycota</taxon>
        <taxon>Agaricomycotina</taxon>
        <taxon>Agaricomycetes</taxon>
        <taxon>Russulales</taxon>
        <taxon>Hericiaceae</taxon>
        <taxon>Dentipellis</taxon>
    </lineage>
</organism>
<reference evidence="2 3" key="1">
    <citation type="submission" date="2019-02" db="EMBL/GenBank/DDBJ databases">
        <title>Genome sequencing of the rare red list fungi Dentipellis fragilis.</title>
        <authorList>
            <person name="Buettner E."/>
            <person name="Kellner H."/>
        </authorList>
    </citation>
    <scope>NUCLEOTIDE SEQUENCE [LARGE SCALE GENOMIC DNA]</scope>
    <source>
        <strain evidence="2 3">DSM 105465</strain>
    </source>
</reference>
<feature type="compositionally biased region" description="Pro residues" evidence="1">
    <location>
        <begin position="1"/>
        <end position="27"/>
    </location>
</feature>
<keyword evidence="3" id="KW-1185">Reference proteome</keyword>
<accession>A0A4Y9YZB6</accession>
<comment type="caution">
    <text evidence="2">The sequence shown here is derived from an EMBL/GenBank/DDBJ whole genome shotgun (WGS) entry which is preliminary data.</text>
</comment>
<proteinExistence type="predicted"/>
<name>A0A4Y9YZB6_9AGAM</name>
<feature type="compositionally biased region" description="Pro residues" evidence="1">
    <location>
        <begin position="62"/>
        <end position="79"/>
    </location>
</feature>
<dbReference type="AlphaFoldDB" id="A0A4Y9YZB6"/>
<feature type="compositionally biased region" description="Low complexity" evidence="1">
    <location>
        <begin position="51"/>
        <end position="61"/>
    </location>
</feature>
<evidence type="ECO:0000313" key="2">
    <source>
        <dbReference type="EMBL" id="TFY66931.1"/>
    </source>
</evidence>
<evidence type="ECO:0000256" key="1">
    <source>
        <dbReference type="SAM" id="MobiDB-lite"/>
    </source>
</evidence>
<feature type="region of interest" description="Disordered" evidence="1">
    <location>
        <begin position="1"/>
        <end position="109"/>
    </location>
</feature>
<protein>
    <submittedName>
        <fullName evidence="2">Uncharacterized protein</fullName>
    </submittedName>
</protein>
<gene>
    <name evidence="2" type="ORF">EVG20_g4158</name>
</gene>
<dbReference type="EMBL" id="SEOQ01000207">
    <property type="protein sequence ID" value="TFY66931.1"/>
    <property type="molecule type" value="Genomic_DNA"/>
</dbReference>
<sequence length="169" mass="17729">MAAPAPPPAAAPTPSVPLGPVPYPPIEPESAAQTQSTPAAENTDKDMDVLPSASASNSTTAPAPPPSNPDASAPVPPTPAASGGPGRPYSSSEQRCVYSRNPERVLSKEDRRRICARLTPYPRLRPRLAQIAAPPMRPLRGQLRLYAPTRCACSPSLRRTDPGAGGRLR</sequence>
<feature type="compositionally biased region" description="Polar residues" evidence="1">
    <location>
        <begin position="31"/>
        <end position="40"/>
    </location>
</feature>
<dbReference type="Proteomes" id="UP000298327">
    <property type="component" value="Unassembled WGS sequence"/>
</dbReference>
<evidence type="ECO:0000313" key="3">
    <source>
        <dbReference type="Proteomes" id="UP000298327"/>
    </source>
</evidence>